<reference evidence="9" key="1">
    <citation type="journal article" date="2021" name="Open Biol.">
        <title>Shared evolutionary footprints suggest mitochondrial oxidative damage underlies multiple complex I losses in fungi.</title>
        <authorList>
            <person name="Schikora-Tamarit M.A."/>
            <person name="Marcet-Houben M."/>
            <person name="Nosek J."/>
            <person name="Gabaldon T."/>
        </authorList>
    </citation>
    <scope>NUCLEOTIDE SEQUENCE</scope>
    <source>
        <strain evidence="9">NCAIM Y.01608</strain>
    </source>
</reference>
<evidence type="ECO:0000256" key="5">
    <source>
        <dbReference type="ARBA" id="ARBA00022737"/>
    </source>
</evidence>
<dbReference type="Proteomes" id="UP000788993">
    <property type="component" value="Unassembled WGS sequence"/>
</dbReference>
<dbReference type="PANTHER" id="PTHR11227">
    <property type="entry name" value="WD-REPEAT PROTEIN INTERACTING WITH PHOSPHOINOSIDES WIPI -RELATED"/>
    <property type="match status" value="1"/>
</dbReference>
<dbReference type="GO" id="GO:0012505">
    <property type="term" value="C:endomembrane system"/>
    <property type="evidence" value="ECO:0007669"/>
    <property type="project" value="UniProtKB-SubCell"/>
</dbReference>
<dbReference type="AlphaFoldDB" id="A0A1B7SHL6"/>
<comment type="caution">
    <text evidence="9">The sequence shown here is derived from an EMBL/GenBank/DDBJ whole genome shotgun (WGS) entry which is preliminary data.</text>
</comment>
<evidence type="ECO:0000256" key="7">
    <source>
        <dbReference type="ARBA" id="ARBA00025740"/>
    </source>
</evidence>
<dbReference type="InterPro" id="IPR048720">
    <property type="entry name" value="PROPPIN"/>
</dbReference>
<evidence type="ECO:0000256" key="2">
    <source>
        <dbReference type="ARBA" id="ARBA00022448"/>
    </source>
</evidence>
<accession>A0A1B7SHL6</accession>
<dbReference type="GO" id="GO:0005774">
    <property type="term" value="C:vacuolar membrane"/>
    <property type="evidence" value="ECO:0007669"/>
    <property type="project" value="UniProtKB-SubCell"/>
</dbReference>
<evidence type="ECO:0000256" key="4">
    <source>
        <dbReference type="ARBA" id="ARBA00022574"/>
    </source>
</evidence>
<keyword evidence="4" id="KW-0853">WD repeat</keyword>
<gene>
    <name evidence="9" type="ORF">OGATHE_000217</name>
</gene>
<keyword evidence="3" id="KW-0926">Vacuole</keyword>
<evidence type="ECO:0000313" key="9">
    <source>
        <dbReference type="EMBL" id="KAH3678667.1"/>
    </source>
</evidence>
<evidence type="ECO:0000256" key="6">
    <source>
        <dbReference type="ARBA" id="ARBA00022927"/>
    </source>
</evidence>
<dbReference type="GO" id="GO:0015031">
    <property type="term" value="P:protein transport"/>
    <property type="evidence" value="ECO:0007669"/>
    <property type="project" value="UniProtKB-KW"/>
</dbReference>
<dbReference type="RefSeq" id="XP_018210894.1">
    <property type="nucleotide sequence ID" value="XM_018355593.1"/>
</dbReference>
<dbReference type="InterPro" id="IPR001680">
    <property type="entry name" value="WD40_rpt"/>
</dbReference>
<dbReference type="InterPro" id="IPR036322">
    <property type="entry name" value="WD40_repeat_dom_sf"/>
</dbReference>
<evidence type="ECO:0000313" key="10">
    <source>
        <dbReference type="Proteomes" id="UP000788993"/>
    </source>
</evidence>
<dbReference type="Pfam" id="PF21032">
    <property type="entry name" value="PROPPIN"/>
    <property type="match status" value="1"/>
</dbReference>
<organism evidence="9 10">
    <name type="scientific">Ogataea polymorpha</name>
    <dbReference type="NCBI Taxonomy" id="460523"/>
    <lineage>
        <taxon>Eukaryota</taxon>
        <taxon>Fungi</taxon>
        <taxon>Dikarya</taxon>
        <taxon>Ascomycota</taxon>
        <taxon>Saccharomycotina</taxon>
        <taxon>Pichiomycetes</taxon>
        <taxon>Pichiales</taxon>
        <taxon>Pichiaceae</taxon>
        <taxon>Ogataea</taxon>
    </lineage>
</organism>
<dbReference type="InterPro" id="IPR015943">
    <property type="entry name" value="WD40/YVTN_repeat-like_dom_sf"/>
</dbReference>
<sequence length="388" mass="42854">MALRSISFNQDYTCLAAGFDAAYKVYNCDPFGECFQKADDGGANLVEMLFSTSLIAVVGIGDKPANTMRKLKIINTKRKAVICELTFPTAILYVKMNRKRLVVVLVDQIFVYDVSCMKLLHSIEASAGLDDRIICDLCADDESVLVFQQSGSSDELAANAGTVVVFDALQIQPINVIECHRSPLQRIAVSKDGRLLATASVKGTIVRVFRVADGRKVHEFRRGSYTAQISCLSFNVDATVLCCSSNTGTVHFFRLDDVDRRRSTGSIDANIDGSETLPRESSITEEESSEINRLINSQLGGHNGFAKKKSAESLKNFIWSKSKTYLPSQINSILEPKRDYAFIKLTTEVESVVGLVDNNCYVATRAGDFFVYSVQPGQCVLLKHYKIE</sequence>
<dbReference type="OrthoDB" id="1667587at2759"/>
<keyword evidence="6" id="KW-0653">Protein transport</keyword>
<keyword evidence="2" id="KW-0813">Transport</keyword>
<keyword evidence="5" id="KW-0677">Repeat</keyword>
<evidence type="ECO:0000256" key="1">
    <source>
        <dbReference type="ARBA" id="ARBA00004184"/>
    </source>
</evidence>
<keyword evidence="10" id="KW-1185">Reference proteome</keyword>
<comment type="subcellular location">
    <subcellularLocation>
        <location evidence="1">Endomembrane system</location>
        <topology evidence="1">Peripheral membrane protein</topology>
    </subcellularLocation>
    <subcellularLocation>
        <location evidence="8">Vacuole membrane</location>
    </subcellularLocation>
</comment>
<evidence type="ECO:0000256" key="8">
    <source>
        <dbReference type="ARBA" id="ARBA00037813"/>
    </source>
</evidence>
<evidence type="ECO:0000256" key="3">
    <source>
        <dbReference type="ARBA" id="ARBA00022554"/>
    </source>
</evidence>
<dbReference type="SMR" id="A0A1B7SHL6"/>
<dbReference type="SMART" id="SM00320">
    <property type="entry name" value="WD40"/>
    <property type="match status" value="2"/>
</dbReference>
<reference evidence="9" key="2">
    <citation type="submission" date="2021-01" db="EMBL/GenBank/DDBJ databases">
        <authorList>
            <person name="Schikora-Tamarit M.A."/>
        </authorList>
    </citation>
    <scope>NUCLEOTIDE SEQUENCE</scope>
    <source>
        <strain evidence="9">NCAIM Y.01608</strain>
    </source>
</reference>
<dbReference type="EMBL" id="JAEUBD010000014">
    <property type="protein sequence ID" value="KAH3678667.1"/>
    <property type="molecule type" value="Genomic_DNA"/>
</dbReference>
<dbReference type="Gene3D" id="2.130.10.10">
    <property type="entry name" value="YVTN repeat-like/Quinoprotein amine dehydrogenase"/>
    <property type="match status" value="1"/>
</dbReference>
<comment type="similarity">
    <text evidence="7">Belongs to the WD repeat PROPPIN family.</text>
</comment>
<protein>
    <submittedName>
        <fullName evidence="9">Uncharacterized protein</fullName>
    </submittedName>
</protein>
<dbReference type="SUPFAM" id="SSF50978">
    <property type="entry name" value="WD40 repeat-like"/>
    <property type="match status" value="1"/>
</dbReference>
<proteinExistence type="inferred from homology"/>
<name>A0A1B7SHL6_9ASCO</name>